<dbReference type="PANTHER" id="PTHR47756:SF2">
    <property type="entry name" value="BLL6612 PROTEIN"/>
    <property type="match status" value="1"/>
</dbReference>
<evidence type="ECO:0000256" key="4">
    <source>
        <dbReference type="ARBA" id="ARBA00023163"/>
    </source>
</evidence>
<dbReference type="Pfam" id="PF20239">
    <property type="entry name" value="DUF6596"/>
    <property type="match status" value="1"/>
</dbReference>
<keyword evidence="3" id="KW-0731">Sigma factor</keyword>
<dbReference type="InterPro" id="IPR013324">
    <property type="entry name" value="RNA_pol_sigma_r3/r4-like"/>
</dbReference>
<dbReference type="Gene3D" id="1.10.10.10">
    <property type="entry name" value="Winged helix-like DNA-binding domain superfamily/Winged helix DNA-binding domain"/>
    <property type="match status" value="1"/>
</dbReference>
<evidence type="ECO:0000259" key="8">
    <source>
        <dbReference type="Pfam" id="PF20239"/>
    </source>
</evidence>
<dbReference type="Proteomes" id="UP001500843">
    <property type="component" value="Unassembled WGS sequence"/>
</dbReference>
<protein>
    <submittedName>
        <fullName evidence="9">RNA polymerase sigma factor</fullName>
    </submittedName>
</protein>
<dbReference type="InterPro" id="IPR036388">
    <property type="entry name" value="WH-like_DNA-bd_sf"/>
</dbReference>
<dbReference type="EMBL" id="BAABHM010000016">
    <property type="protein sequence ID" value="GAA4711313.1"/>
    <property type="molecule type" value="Genomic_DNA"/>
</dbReference>
<feature type="region of interest" description="Disordered" evidence="5">
    <location>
        <begin position="70"/>
        <end position="96"/>
    </location>
</feature>
<name>A0ABP8XNJ8_9MICO</name>
<proteinExistence type="inferred from homology"/>
<evidence type="ECO:0000256" key="5">
    <source>
        <dbReference type="SAM" id="MobiDB-lite"/>
    </source>
</evidence>
<evidence type="ECO:0000256" key="1">
    <source>
        <dbReference type="ARBA" id="ARBA00010641"/>
    </source>
</evidence>
<feature type="domain" description="RNA polymerase sigma-70 region 2" evidence="6">
    <location>
        <begin position="9"/>
        <end position="74"/>
    </location>
</feature>
<dbReference type="SUPFAM" id="SSF88946">
    <property type="entry name" value="Sigma2 domain of RNA polymerase sigma factors"/>
    <property type="match status" value="1"/>
</dbReference>
<dbReference type="PANTHER" id="PTHR47756">
    <property type="entry name" value="BLL6612 PROTEIN-RELATED"/>
    <property type="match status" value="1"/>
</dbReference>
<feature type="domain" description="DUF6596" evidence="8">
    <location>
        <begin position="165"/>
        <end position="261"/>
    </location>
</feature>
<evidence type="ECO:0000256" key="3">
    <source>
        <dbReference type="ARBA" id="ARBA00023082"/>
    </source>
</evidence>
<dbReference type="InterPro" id="IPR013325">
    <property type="entry name" value="RNA_pol_sigma_r2"/>
</dbReference>
<evidence type="ECO:0000313" key="10">
    <source>
        <dbReference type="Proteomes" id="UP001500843"/>
    </source>
</evidence>
<evidence type="ECO:0000256" key="2">
    <source>
        <dbReference type="ARBA" id="ARBA00023015"/>
    </source>
</evidence>
<evidence type="ECO:0000259" key="6">
    <source>
        <dbReference type="Pfam" id="PF04542"/>
    </source>
</evidence>
<sequence length="394" mass="42625">MDHDAVNDLMRTLAPQVLGALVRRGADFATAEDAVQESLIEAVHHWPDDPPDDPKAWLLRVAGRKLIDAQRSEAARRRREERVHDEPPPGPAEQSDDTLLLLSRCCHPALSPASAVALTLRAVGGLTTAQIARAFLVPEATMAQRISRAKRTITGERFDTPGDVGAVLHVLYLIFNEGFTGEISLAGEAIRLTRQLAAATSASAGTAGPEIAGLLALMLLHHARRDARRTASGELVPLDQQDRSRWDTDMVAEGVDVLQDALARDRLGQYQAQAAIAALHDDAPTAQETDWSQILQWYDELARLTDNPVVALNRAVAVGQVDGPRAGLAVLNGIDPGLARWDAVAAHLYERADETAEAIRHYTVAADRATSSAERNHLIKQAARLRSHGSRPPA</sequence>
<dbReference type="InterPro" id="IPR007627">
    <property type="entry name" value="RNA_pol_sigma70_r2"/>
</dbReference>
<feature type="compositionally biased region" description="Basic and acidic residues" evidence="5">
    <location>
        <begin position="70"/>
        <end position="87"/>
    </location>
</feature>
<gene>
    <name evidence="9" type="ORF">GCM10023198_37660</name>
</gene>
<reference evidence="10" key="1">
    <citation type="journal article" date="2019" name="Int. J. Syst. Evol. Microbiol.">
        <title>The Global Catalogue of Microorganisms (GCM) 10K type strain sequencing project: providing services to taxonomists for standard genome sequencing and annotation.</title>
        <authorList>
            <consortium name="The Broad Institute Genomics Platform"/>
            <consortium name="The Broad Institute Genome Sequencing Center for Infectious Disease"/>
            <person name="Wu L."/>
            <person name="Ma J."/>
        </authorList>
    </citation>
    <scope>NUCLEOTIDE SEQUENCE [LARGE SCALE GENOMIC DNA]</scope>
    <source>
        <strain evidence="10">JCM 17975</strain>
    </source>
</reference>
<dbReference type="InterPro" id="IPR046531">
    <property type="entry name" value="DUF6596"/>
</dbReference>
<feature type="domain" description="RNA polymerase sigma factor 70 region 4 type 2" evidence="7">
    <location>
        <begin position="105"/>
        <end position="152"/>
    </location>
</feature>
<dbReference type="InterPro" id="IPR014284">
    <property type="entry name" value="RNA_pol_sigma-70_dom"/>
</dbReference>
<dbReference type="RefSeq" id="WP_253868139.1">
    <property type="nucleotide sequence ID" value="NZ_BAABHM010000016.1"/>
</dbReference>
<dbReference type="Pfam" id="PF04542">
    <property type="entry name" value="Sigma70_r2"/>
    <property type="match status" value="1"/>
</dbReference>
<organism evidence="9 10">
    <name type="scientific">Promicromonospora umidemergens</name>
    <dbReference type="NCBI Taxonomy" id="629679"/>
    <lineage>
        <taxon>Bacteria</taxon>
        <taxon>Bacillati</taxon>
        <taxon>Actinomycetota</taxon>
        <taxon>Actinomycetes</taxon>
        <taxon>Micrococcales</taxon>
        <taxon>Promicromonosporaceae</taxon>
        <taxon>Promicromonospora</taxon>
    </lineage>
</organism>
<evidence type="ECO:0000259" key="7">
    <source>
        <dbReference type="Pfam" id="PF08281"/>
    </source>
</evidence>
<dbReference type="NCBIfam" id="TIGR02937">
    <property type="entry name" value="sigma70-ECF"/>
    <property type="match status" value="1"/>
</dbReference>
<dbReference type="Gene3D" id="1.10.1740.10">
    <property type="match status" value="1"/>
</dbReference>
<comment type="similarity">
    <text evidence="1">Belongs to the sigma-70 factor family. ECF subfamily.</text>
</comment>
<dbReference type="Pfam" id="PF08281">
    <property type="entry name" value="Sigma70_r4_2"/>
    <property type="match status" value="1"/>
</dbReference>
<dbReference type="SUPFAM" id="SSF88659">
    <property type="entry name" value="Sigma3 and sigma4 domains of RNA polymerase sigma factors"/>
    <property type="match status" value="1"/>
</dbReference>
<accession>A0ABP8XNJ8</accession>
<keyword evidence="4" id="KW-0804">Transcription</keyword>
<keyword evidence="10" id="KW-1185">Reference proteome</keyword>
<evidence type="ECO:0000313" key="9">
    <source>
        <dbReference type="EMBL" id="GAA4711313.1"/>
    </source>
</evidence>
<comment type="caution">
    <text evidence="9">The sequence shown here is derived from an EMBL/GenBank/DDBJ whole genome shotgun (WGS) entry which is preliminary data.</text>
</comment>
<keyword evidence="2" id="KW-0805">Transcription regulation</keyword>
<dbReference type="InterPro" id="IPR013249">
    <property type="entry name" value="RNA_pol_sigma70_r4_t2"/>
</dbReference>